<reference evidence="8 9" key="1">
    <citation type="journal article" date="2009" name="Science">
        <title>Genome sequence, comparative analysis, and population genetics of the domestic horse.</title>
        <authorList>
            <consortium name="Broad Institute Genome Sequencing Platform"/>
            <consortium name="Broad Institute Whole Genome Assembly Team"/>
            <person name="Wade C.M."/>
            <person name="Giulotto E."/>
            <person name="Sigurdsson S."/>
            <person name="Zoli M."/>
            <person name="Gnerre S."/>
            <person name="Imsland F."/>
            <person name="Lear T.L."/>
            <person name="Adelson D.L."/>
            <person name="Bailey E."/>
            <person name="Bellone R.R."/>
            <person name="Bloecker H."/>
            <person name="Distl O."/>
            <person name="Edgar R.C."/>
            <person name="Garber M."/>
            <person name="Leeb T."/>
            <person name="Mauceli E."/>
            <person name="MacLeod J.N."/>
            <person name="Penedo M.C.T."/>
            <person name="Raison J.M."/>
            <person name="Sharpe T."/>
            <person name="Vogel J."/>
            <person name="Andersson L."/>
            <person name="Antczak D.F."/>
            <person name="Biagi T."/>
            <person name="Binns M.M."/>
            <person name="Chowdhary B.P."/>
            <person name="Coleman S.J."/>
            <person name="Della Valle G."/>
            <person name="Fryc S."/>
            <person name="Guerin G."/>
            <person name="Hasegawa T."/>
            <person name="Hill E.W."/>
            <person name="Jurka J."/>
            <person name="Kiialainen A."/>
            <person name="Lindgren G."/>
            <person name="Liu J."/>
            <person name="Magnani E."/>
            <person name="Mickelson J.R."/>
            <person name="Murray J."/>
            <person name="Nergadze S.G."/>
            <person name="Onofrio R."/>
            <person name="Pedroni S."/>
            <person name="Piras M.F."/>
            <person name="Raudsepp T."/>
            <person name="Rocchi M."/>
            <person name="Roeed K.H."/>
            <person name="Ryder O.A."/>
            <person name="Searle S."/>
            <person name="Skow L."/>
            <person name="Swinburne J.E."/>
            <person name="Syvaenen A.C."/>
            <person name="Tozaki T."/>
            <person name="Valberg S.J."/>
            <person name="Vaudin M."/>
            <person name="White J.R."/>
            <person name="Zody M.C."/>
            <person name="Lander E.S."/>
            <person name="Lindblad-Toh K."/>
        </authorList>
    </citation>
    <scope>NUCLEOTIDE SEQUENCE [LARGE SCALE GENOMIC DNA]</scope>
    <source>
        <strain evidence="8 9">Thoroughbred</strain>
    </source>
</reference>
<dbReference type="GO" id="GO:0140978">
    <property type="term" value="F:mitochondrial large ribosomal subunit binding"/>
    <property type="evidence" value="ECO:0007669"/>
    <property type="project" value="Ensembl"/>
</dbReference>
<evidence type="ECO:0000256" key="2">
    <source>
        <dbReference type="ARBA" id="ARBA00006824"/>
    </source>
</evidence>
<dbReference type="Proteomes" id="UP000002281">
    <property type="component" value="Chromosome 21"/>
</dbReference>
<keyword evidence="4" id="KW-1133">Transmembrane helix</keyword>
<dbReference type="GO" id="GO:0070131">
    <property type="term" value="P:positive regulation of mitochondrial translation"/>
    <property type="evidence" value="ECO:0007669"/>
    <property type="project" value="Ensembl"/>
</dbReference>
<accession>A0A9L0RD92</accession>
<evidence type="ECO:0000256" key="7">
    <source>
        <dbReference type="SAM" id="MobiDB-lite"/>
    </source>
</evidence>
<evidence type="ECO:0000256" key="5">
    <source>
        <dbReference type="ARBA" id="ARBA00023136"/>
    </source>
</evidence>
<evidence type="ECO:0000313" key="8">
    <source>
        <dbReference type="Ensembl" id="ENSECAP00000060468.1"/>
    </source>
</evidence>
<dbReference type="GO" id="GO:0005743">
    <property type="term" value="C:mitochondrial inner membrane"/>
    <property type="evidence" value="ECO:0007669"/>
    <property type="project" value="Ensembl"/>
</dbReference>
<dbReference type="PANTHER" id="PTHR11266">
    <property type="entry name" value="PEROXISOMAL MEMBRANE PROTEIN 2, PXMP2 MPV17"/>
    <property type="match status" value="1"/>
</dbReference>
<name>A0A9L0RD92_HORSE</name>
<dbReference type="GeneTree" id="ENSGT00940000160620"/>
<evidence type="ECO:0000313" key="9">
    <source>
        <dbReference type="Proteomes" id="UP000002281"/>
    </source>
</evidence>
<dbReference type="InterPro" id="IPR007248">
    <property type="entry name" value="Mpv17_PMP22"/>
</dbReference>
<keyword evidence="3" id="KW-0812">Transmembrane</keyword>
<keyword evidence="9" id="KW-1185">Reference proteome</keyword>
<reference evidence="8" key="3">
    <citation type="submission" date="2025-09" db="UniProtKB">
        <authorList>
            <consortium name="Ensembl"/>
        </authorList>
    </citation>
    <scope>IDENTIFICATION</scope>
    <source>
        <strain evidence="8">Thoroughbred</strain>
    </source>
</reference>
<sequence length="224" mass="24575">MASGGWRWLRGLWAAGQPLFQGRALLVTNTLGCGALMAAGDGVRQSWEIRSRPSQKFDPRRSASMFAVGCSMGPFLHYWYLWLDHLLPASGLRGLPNVLRKVLVDQLVASPMLGVWYFLGRLVRVAGCAAGELPLRAPPVPSHLHQWPDAGLGHVPLLPEVPGERGGRTRHPRDSSGATYVSPRWQYSDPPGRGPPVHRTSRTPRWAGAELIANRVKTERISAA</sequence>
<dbReference type="PANTHER" id="PTHR11266:SF8">
    <property type="entry name" value="MPV17-LIKE PROTEIN 2"/>
    <property type="match status" value="1"/>
</dbReference>
<dbReference type="Ensembl" id="ENSECAT00000088550.1">
    <property type="protein sequence ID" value="ENSECAP00000060468.1"/>
    <property type="gene ID" value="ENSECAG00000020604.4"/>
</dbReference>
<keyword evidence="5" id="KW-0472">Membrane</keyword>
<dbReference type="AlphaFoldDB" id="A0A9L0RD92"/>
<reference evidence="8" key="2">
    <citation type="submission" date="2025-08" db="UniProtKB">
        <authorList>
            <consortium name="Ensembl"/>
        </authorList>
    </citation>
    <scope>IDENTIFICATION</scope>
    <source>
        <strain evidence="8">Thoroughbred</strain>
    </source>
</reference>
<evidence type="ECO:0000256" key="4">
    <source>
        <dbReference type="ARBA" id="ARBA00022989"/>
    </source>
</evidence>
<organism evidence="8 9">
    <name type="scientific">Equus caballus</name>
    <name type="common">Horse</name>
    <dbReference type="NCBI Taxonomy" id="9796"/>
    <lineage>
        <taxon>Eukaryota</taxon>
        <taxon>Metazoa</taxon>
        <taxon>Chordata</taxon>
        <taxon>Craniata</taxon>
        <taxon>Vertebrata</taxon>
        <taxon>Euteleostomi</taxon>
        <taxon>Mammalia</taxon>
        <taxon>Eutheria</taxon>
        <taxon>Laurasiatheria</taxon>
        <taxon>Perissodactyla</taxon>
        <taxon>Equidae</taxon>
        <taxon>Equus</taxon>
    </lineage>
</organism>
<protein>
    <submittedName>
        <fullName evidence="8">MPV17 mitochondrial inner membrane protein like 2</fullName>
    </submittedName>
</protein>
<dbReference type="GO" id="GO:0061668">
    <property type="term" value="P:mitochondrial ribosome assembly"/>
    <property type="evidence" value="ECO:0007669"/>
    <property type="project" value="Ensembl"/>
</dbReference>
<evidence type="ECO:0000256" key="1">
    <source>
        <dbReference type="ARBA" id="ARBA00004141"/>
    </source>
</evidence>
<evidence type="ECO:0000256" key="6">
    <source>
        <dbReference type="RuleBase" id="RU363053"/>
    </source>
</evidence>
<feature type="region of interest" description="Disordered" evidence="7">
    <location>
        <begin position="161"/>
        <end position="205"/>
    </location>
</feature>
<evidence type="ECO:0000256" key="3">
    <source>
        <dbReference type="ARBA" id="ARBA00022692"/>
    </source>
</evidence>
<comment type="similarity">
    <text evidence="2 6">Belongs to the peroxisomal membrane protein PXMP2/4 family.</text>
</comment>
<proteinExistence type="inferred from homology"/>
<comment type="subcellular location">
    <subcellularLocation>
        <location evidence="1">Membrane</location>
        <topology evidence="1">Multi-pass membrane protein</topology>
    </subcellularLocation>
</comment>
<gene>
    <name evidence="8" type="primary">MPV17L2</name>
</gene>